<organism evidence="1">
    <name type="scientific">viral metagenome</name>
    <dbReference type="NCBI Taxonomy" id="1070528"/>
    <lineage>
        <taxon>unclassified sequences</taxon>
        <taxon>metagenomes</taxon>
        <taxon>organismal metagenomes</taxon>
    </lineage>
</organism>
<reference evidence="1" key="1">
    <citation type="journal article" date="2020" name="Nature">
        <title>Giant virus diversity and host interactions through global metagenomics.</title>
        <authorList>
            <person name="Schulz F."/>
            <person name="Roux S."/>
            <person name="Paez-Espino D."/>
            <person name="Jungbluth S."/>
            <person name="Walsh D.A."/>
            <person name="Denef V.J."/>
            <person name="McMahon K.D."/>
            <person name="Konstantinidis K.T."/>
            <person name="Eloe-Fadrosh E.A."/>
            <person name="Kyrpides N.C."/>
            <person name="Woyke T."/>
        </authorList>
    </citation>
    <scope>NUCLEOTIDE SEQUENCE</scope>
    <source>
        <strain evidence="1">GVMAG-S-1103017-74</strain>
    </source>
</reference>
<protein>
    <submittedName>
        <fullName evidence="1">Uncharacterized protein</fullName>
    </submittedName>
</protein>
<evidence type="ECO:0000313" key="1">
    <source>
        <dbReference type="EMBL" id="QHS82901.1"/>
    </source>
</evidence>
<proteinExistence type="predicted"/>
<accession>A0A6C0AUD6</accession>
<sequence length="768" mass="78791">MEKMCSAAGFPSRMGRGGGVAAAHGPDTECLQDSAVLSVPLPTAHTRVTLNKSNDDHIPTHKGVALRDAYVPASDGVHVTPDNNRVYLRGGVTLPADVPADVRVTVPQQAGTPEDVYAVTLPPRLAGVLDLALNGTELDVTLSPWASAPNLMGMLREWTARAGPMHLHGVADNRVVLLDFAAGVTQLTANAFRVELSTATVLAPNGMTEAFSGAVSTAAATAALSTGQLATDADLAAVLTAGFNTPARRIAVQYGRDSTRFSLRVSAAAGDTAPLHRARITGSLARTVLHMREFSRSQPAGRDAVVFMGAEVRAGDSEYITLPTGRLDSTADVVAALQAAFDAQRALPEPDMGVPVTHGHAEWGLGAANASQLGFDVIVHTAPGAAPTTASIAFNGGPLTQPELVQAVQNAVDAAVTPPGTVAVSTGPDGHGVQFSAPGTLTVNFDVPAAGSRTAGVLGYTPSNAVIVASDGTVRPNAETLHVWRNAVTGAPLQAPFTVAQRTAGGALLVAAHTAYPTRAVVASGGTAAADHAVLEFTYTAGALTGATPGTRVVFSDTAGDLAAGVVLGELPDKSAVQVLAYAQINDGDTANLRSAERVAFALQLDPTAPKALPPTVLGLDGALLTPAAGQDAYGIGAARPLVSSRDLSAAASDALFTRGAAGEARLHKPPALLPPAFLYMEVQVAGQVVGDVVQADAPEGRPRARMLAVLPYDRSRHAYASPGVNAFMDYFPTPRNNAQYVTVRLLDDTGATYHPCRGTGVAVLDLL</sequence>
<dbReference type="EMBL" id="MN740864">
    <property type="protein sequence ID" value="QHS82901.1"/>
    <property type="molecule type" value="Genomic_DNA"/>
</dbReference>
<name>A0A6C0AUD6_9ZZZZ</name>
<dbReference type="AlphaFoldDB" id="A0A6C0AUD6"/>